<evidence type="ECO:0000313" key="1">
    <source>
        <dbReference type="EMBL" id="CAL4206317.1"/>
    </source>
</evidence>
<keyword evidence="2" id="KW-1185">Reference proteome</keyword>
<name>A0AAV2SL42_MEGNR</name>
<gene>
    <name evidence="1" type="ORF">MNOR_LOCUS38003</name>
</gene>
<feature type="non-terminal residue" evidence="1">
    <location>
        <position position="1"/>
    </location>
</feature>
<feature type="non-terminal residue" evidence="1">
    <location>
        <position position="120"/>
    </location>
</feature>
<dbReference type="EMBL" id="CAXKWB010081886">
    <property type="protein sequence ID" value="CAL4206317.1"/>
    <property type="molecule type" value="Genomic_DNA"/>
</dbReference>
<reference evidence="1 2" key="1">
    <citation type="submission" date="2024-05" db="EMBL/GenBank/DDBJ databases">
        <authorList>
            <person name="Wallberg A."/>
        </authorList>
    </citation>
    <scope>NUCLEOTIDE SEQUENCE [LARGE SCALE GENOMIC DNA]</scope>
</reference>
<dbReference type="AlphaFoldDB" id="A0AAV2SL42"/>
<comment type="caution">
    <text evidence="1">The sequence shown here is derived from an EMBL/GenBank/DDBJ whole genome shotgun (WGS) entry which is preliminary data.</text>
</comment>
<organism evidence="1 2">
    <name type="scientific">Meganyctiphanes norvegica</name>
    <name type="common">Northern krill</name>
    <name type="synonym">Thysanopoda norvegica</name>
    <dbReference type="NCBI Taxonomy" id="48144"/>
    <lineage>
        <taxon>Eukaryota</taxon>
        <taxon>Metazoa</taxon>
        <taxon>Ecdysozoa</taxon>
        <taxon>Arthropoda</taxon>
        <taxon>Crustacea</taxon>
        <taxon>Multicrustacea</taxon>
        <taxon>Malacostraca</taxon>
        <taxon>Eumalacostraca</taxon>
        <taxon>Eucarida</taxon>
        <taxon>Euphausiacea</taxon>
        <taxon>Euphausiidae</taxon>
        <taxon>Meganyctiphanes</taxon>
    </lineage>
</organism>
<sequence length="120" mass="13659">VVSDLTSHGIDVNCTCPTLCHCLTWNADISDIFKITSNMSFAAGSLDISEAAAGSISFDEYEWQSDYDREVRKCNVYLWARCIEGWNTSADITQKHWSLVFEWDDRIATYEANDTRGYLL</sequence>
<accession>A0AAV2SL42</accession>
<evidence type="ECO:0000313" key="2">
    <source>
        <dbReference type="Proteomes" id="UP001497623"/>
    </source>
</evidence>
<protein>
    <submittedName>
        <fullName evidence="1">Uncharacterized protein</fullName>
    </submittedName>
</protein>
<dbReference type="Proteomes" id="UP001497623">
    <property type="component" value="Unassembled WGS sequence"/>
</dbReference>
<proteinExistence type="predicted"/>